<dbReference type="OrthoDB" id="9775333at2"/>
<keyword evidence="2" id="KW-1185">Reference proteome</keyword>
<dbReference type="RefSeq" id="WP_153419622.1">
    <property type="nucleotide sequence ID" value="NZ_WFLM01000002.1"/>
</dbReference>
<gene>
    <name evidence="1" type="ORF">GCL60_06765</name>
</gene>
<name>A0A6N6VZK7_9BACT</name>
<dbReference type="NCBIfam" id="TIGR03353">
    <property type="entry name" value="VI_chp_4"/>
    <property type="match status" value="1"/>
</dbReference>
<dbReference type="Proteomes" id="UP000437748">
    <property type="component" value="Unassembled WGS sequence"/>
</dbReference>
<proteinExistence type="predicted"/>
<evidence type="ECO:0000313" key="2">
    <source>
        <dbReference type="Proteomes" id="UP000437748"/>
    </source>
</evidence>
<sequence>MIQKDLGFSIIPKAVNWKEGNVLHPSVLYYEFQRIDIINKQRFLIENPNFYGIHKIKIEEDDLQYNIFKIKEIECIFSDGTLFCKNFENEYELKIDLNQYKNNPIEETYIFLSIPECSPKNFVFGEQDSRYKSSKTQSLNDWENEEKQFITLDENVFLDMDTHPPVNCAFLPLGKIKIDDGVIHFLEYIPPSLSIKSSDKLYQTSLSLIEFMRNKLDILNQDIDFIKNTENFLSYIEKTQLNINLKHAISNIESIMQLKSTTPEILYKECCVALSLISSINQIFENVENTIYDHTNIKYVFDNIISKIQNSLEQEISEKYRTYRFNKKDNIFFINLNYKLPEFIKVSIKKQANTKDEEILEWIKTALICEKTDMEFNLEKRAIGFERKQEFLNPDIIVKKDFITFNIQTKVIENKIDNVIIVTQSNSLLNKFEPEEIYLYQEKVS</sequence>
<dbReference type="InterPro" id="IPR010263">
    <property type="entry name" value="T6SS_TssK"/>
</dbReference>
<accession>A0A6N6VZK7</accession>
<dbReference type="PANTHER" id="PTHR35566:SF1">
    <property type="entry name" value="TYPE VI SECRETION SYSTEM BASEPLATE COMPONENT TSSK1"/>
    <property type="match status" value="1"/>
</dbReference>
<evidence type="ECO:0008006" key="3">
    <source>
        <dbReference type="Google" id="ProtNLM"/>
    </source>
</evidence>
<comment type="caution">
    <text evidence="1">The sequence shown here is derived from an EMBL/GenBank/DDBJ whole genome shotgun (WGS) entry which is preliminary data.</text>
</comment>
<dbReference type="PANTHER" id="PTHR35566">
    <property type="entry name" value="BLR3599 PROTEIN"/>
    <property type="match status" value="1"/>
</dbReference>
<evidence type="ECO:0000313" key="1">
    <source>
        <dbReference type="EMBL" id="KAB8039958.1"/>
    </source>
</evidence>
<dbReference type="Pfam" id="PF05936">
    <property type="entry name" value="T6SS_VasE"/>
    <property type="match status" value="1"/>
</dbReference>
<dbReference type="EMBL" id="WFLM01000002">
    <property type="protein sequence ID" value="KAB8039958.1"/>
    <property type="molecule type" value="Genomic_DNA"/>
</dbReference>
<organism evidence="1 2">
    <name type="scientific">Silvanigrella paludirubra</name>
    <dbReference type="NCBI Taxonomy" id="2499159"/>
    <lineage>
        <taxon>Bacteria</taxon>
        <taxon>Pseudomonadati</taxon>
        <taxon>Bdellovibrionota</taxon>
        <taxon>Oligoflexia</taxon>
        <taxon>Silvanigrellales</taxon>
        <taxon>Silvanigrellaceae</taxon>
        <taxon>Silvanigrella</taxon>
    </lineage>
</organism>
<reference evidence="1 2" key="1">
    <citation type="submission" date="2019-10" db="EMBL/GenBank/DDBJ databases">
        <title>New species of Slilvanegrellaceae.</title>
        <authorList>
            <person name="Pitt A."/>
            <person name="Hahn M.W."/>
        </authorList>
    </citation>
    <scope>NUCLEOTIDE SEQUENCE [LARGE SCALE GENOMIC DNA]</scope>
    <source>
        <strain evidence="1 2">SP-Ram-0.45-NSY-1</strain>
    </source>
</reference>
<protein>
    <recommendedName>
        <fullName evidence="3">Type VI secretion system baseplate subunit TssK</fullName>
    </recommendedName>
</protein>
<dbReference type="AlphaFoldDB" id="A0A6N6VZK7"/>